<keyword evidence="1" id="KW-0812">Transmembrane</keyword>
<gene>
    <name evidence="2" type="ORF">BFL28_07220</name>
</gene>
<name>A0A1E3LR07_9SPHN</name>
<evidence type="ECO:0000313" key="3">
    <source>
        <dbReference type="Proteomes" id="UP000094487"/>
    </source>
</evidence>
<organism evidence="2 3">
    <name type="scientific">Sphingomonas turrisvirgatae</name>
    <dbReference type="NCBI Taxonomy" id="1888892"/>
    <lineage>
        <taxon>Bacteria</taxon>
        <taxon>Pseudomonadati</taxon>
        <taxon>Pseudomonadota</taxon>
        <taxon>Alphaproteobacteria</taxon>
        <taxon>Sphingomonadales</taxon>
        <taxon>Sphingomonadaceae</taxon>
        <taxon>Sphingomonas</taxon>
    </lineage>
</organism>
<keyword evidence="1" id="KW-1133">Transmembrane helix</keyword>
<evidence type="ECO:0000256" key="1">
    <source>
        <dbReference type="SAM" id="Phobius"/>
    </source>
</evidence>
<keyword evidence="3" id="KW-1185">Reference proteome</keyword>
<evidence type="ECO:0008006" key="4">
    <source>
        <dbReference type="Google" id="ProtNLM"/>
    </source>
</evidence>
<dbReference type="RefSeq" id="WP_069322060.1">
    <property type="nucleotide sequence ID" value="NZ_MDDS01000081.1"/>
</dbReference>
<accession>A0A1E3LR07</accession>
<comment type="caution">
    <text evidence="2">The sequence shown here is derived from an EMBL/GenBank/DDBJ whole genome shotgun (WGS) entry which is preliminary data.</text>
</comment>
<feature type="transmembrane region" description="Helical" evidence="1">
    <location>
        <begin position="21"/>
        <end position="41"/>
    </location>
</feature>
<dbReference type="AlphaFoldDB" id="A0A1E3LR07"/>
<proteinExistence type="predicted"/>
<sequence>MTYSYSLLDIITLDAGSWADWFSGVASGLAVIVALSAYPIAKRQRRAEQHERDQEIGRAVGWKLLRVLNHTADINRHIQSGLSSQTQHAPPGFKFPLVRPLGLPERAVLELNQSEIDFLLKAKSAELLMEIDMCVGRYQSIAYSMGEYKLRHEALFELMPPPVANGGTIFSHRLSKEEAARVRPYSIMLDALLDGIIELTRENLARAVAAIKLYNKDMERHFGKPLMDFETDEELAPELVGARQ</sequence>
<evidence type="ECO:0000313" key="2">
    <source>
        <dbReference type="EMBL" id="ODP36191.1"/>
    </source>
</evidence>
<dbReference type="Proteomes" id="UP000094487">
    <property type="component" value="Unassembled WGS sequence"/>
</dbReference>
<dbReference type="STRING" id="1888892.BFL28_07220"/>
<reference evidence="2 3" key="1">
    <citation type="submission" date="2016-08" db="EMBL/GenBank/DDBJ databases">
        <title>Draft genome of the agarase producing Sphingomonas sp. MCT13.</title>
        <authorList>
            <person name="D'Andrea M.M."/>
            <person name="Rossolini G.M."/>
            <person name="Thaller M.C."/>
        </authorList>
    </citation>
    <scope>NUCLEOTIDE SEQUENCE [LARGE SCALE GENOMIC DNA]</scope>
    <source>
        <strain evidence="2 3">MCT13</strain>
    </source>
</reference>
<dbReference type="EMBL" id="MDDS01000081">
    <property type="protein sequence ID" value="ODP36191.1"/>
    <property type="molecule type" value="Genomic_DNA"/>
</dbReference>
<dbReference type="OrthoDB" id="9932302at2"/>
<keyword evidence="1" id="KW-0472">Membrane</keyword>
<protein>
    <recommendedName>
        <fullName evidence="4">DUF4760 domain-containing protein</fullName>
    </recommendedName>
</protein>